<keyword evidence="1 3" id="KW-0853">WD repeat</keyword>
<evidence type="ECO:0000313" key="4">
    <source>
        <dbReference type="EMBL" id="KAE8390937.1"/>
    </source>
</evidence>
<dbReference type="OrthoDB" id="1367865at2759"/>
<dbReference type="Pfam" id="PF00400">
    <property type="entry name" value="WD40"/>
    <property type="match status" value="1"/>
</dbReference>
<accession>A0A5N7CAR4</accession>
<reference evidence="4" key="1">
    <citation type="submission" date="2019-04" db="EMBL/GenBank/DDBJ databases">
        <title>Friends and foes A comparative genomics studyof 23 Aspergillus species from section Flavi.</title>
        <authorList>
            <consortium name="DOE Joint Genome Institute"/>
            <person name="Kjaerbolling I."/>
            <person name="Vesth T."/>
            <person name="Frisvad J.C."/>
            <person name="Nybo J.L."/>
            <person name="Theobald S."/>
            <person name="Kildgaard S."/>
            <person name="Isbrandt T."/>
            <person name="Kuo A."/>
            <person name="Sato A."/>
            <person name="Lyhne E.K."/>
            <person name="Kogle M.E."/>
            <person name="Wiebenga A."/>
            <person name="Kun R.S."/>
            <person name="Lubbers R.J."/>
            <person name="Makela M.R."/>
            <person name="Barry K."/>
            <person name="Chovatia M."/>
            <person name="Clum A."/>
            <person name="Daum C."/>
            <person name="Haridas S."/>
            <person name="He G."/>
            <person name="LaButti K."/>
            <person name="Lipzen A."/>
            <person name="Mondo S."/>
            <person name="Riley R."/>
            <person name="Salamov A."/>
            <person name="Simmons B.A."/>
            <person name="Magnuson J.K."/>
            <person name="Henrissat B."/>
            <person name="Mortensen U.H."/>
            <person name="Larsen T.O."/>
            <person name="Devries R.P."/>
            <person name="Grigoriev I.V."/>
            <person name="Machida M."/>
            <person name="Baker S.E."/>
            <person name="Andersen M.R."/>
        </authorList>
    </citation>
    <scope>NUCLEOTIDE SEQUENCE [LARGE SCALE GENOMIC DNA]</scope>
    <source>
        <strain evidence="4">IBT 14317</strain>
    </source>
</reference>
<dbReference type="InterPro" id="IPR015943">
    <property type="entry name" value="WD40/YVTN_repeat-like_dom_sf"/>
</dbReference>
<keyword evidence="2" id="KW-0677">Repeat</keyword>
<dbReference type="PANTHER" id="PTHR19848:SF8">
    <property type="entry name" value="F-BOX AND WD REPEAT DOMAIN CONTAINING 7"/>
    <property type="match status" value="1"/>
</dbReference>
<proteinExistence type="predicted"/>
<evidence type="ECO:0000256" key="3">
    <source>
        <dbReference type="PROSITE-ProRule" id="PRU00221"/>
    </source>
</evidence>
<dbReference type="PANTHER" id="PTHR19848">
    <property type="entry name" value="WD40 REPEAT PROTEIN"/>
    <property type="match status" value="1"/>
</dbReference>
<dbReference type="AlphaFoldDB" id="A0A5N7CAR4"/>
<dbReference type="InterPro" id="IPR036322">
    <property type="entry name" value="WD40_repeat_dom_sf"/>
</dbReference>
<evidence type="ECO:0000256" key="1">
    <source>
        <dbReference type="ARBA" id="ARBA00022574"/>
    </source>
</evidence>
<dbReference type="EMBL" id="ML735250">
    <property type="protein sequence ID" value="KAE8390937.1"/>
    <property type="molecule type" value="Genomic_DNA"/>
</dbReference>
<protein>
    <submittedName>
        <fullName evidence="4">WD40-repeat-containing domain protein</fullName>
    </submittedName>
</protein>
<dbReference type="Gene3D" id="2.130.10.10">
    <property type="entry name" value="YVTN repeat-like/Quinoprotein amine dehydrogenase"/>
    <property type="match status" value="2"/>
</dbReference>
<dbReference type="SUPFAM" id="SSF50978">
    <property type="entry name" value="WD40 repeat-like"/>
    <property type="match status" value="1"/>
</dbReference>
<dbReference type="InterPro" id="IPR001680">
    <property type="entry name" value="WD40_rpt"/>
</dbReference>
<evidence type="ECO:0000256" key="2">
    <source>
        <dbReference type="ARBA" id="ARBA00022737"/>
    </source>
</evidence>
<dbReference type="SMART" id="SM00320">
    <property type="entry name" value="WD40"/>
    <property type="match status" value="2"/>
</dbReference>
<feature type="repeat" description="WD" evidence="3">
    <location>
        <begin position="165"/>
        <end position="196"/>
    </location>
</feature>
<sequence>MGYMNQSKLMKQYKLSAPALTPDDRFVAIGVGKNIHIHSAVTQEHVETLTGHSDVVEQLSFVPNLIGDVQYTLLSCREDMIIVWELEGNRKNMCGGNDKRVDTGSLSAKAADTVIPQLVTDHDWRAEENATKTITEDFETVITEAVDIHTLDTKSLTFEDTIMWLAISPDAKLVGSTSWDGTVRIWDTNGGTCLQVLGPFGGQMWSGVFSLDSRYITFSQGSPKATVYVYNLSSAEEISRFKLLAVGASDSTLLSVMRRFAEIRGVRFIDKGRKLMFRSGEGSTEVYDLTTNSKLLFARGPGDQVEKMTGLRPVCFSNSSALVVPDVDGAVRFWRLQ</sequence>
<gene>
    <name evidence="4" type="ORF">BDV23DRAFT_172033</name>
</gene>
<dbReference type="Proteomes" id="UP000326877">
    <property type="component" value="Unassembled WGS sequence"/>
</dbReference>
<name>A0A5N7CAR4_PETAA</name>
<organism evidence="4">
    <name type="scientific">Petromyces alliaceus</name>
    <name type="common">Aspergillus alliaceus</name>
    <dbReference type="NCBI Taxonomy" id="209559"/>
    <lineage>
        <taxon>Eukaryota</taxon>
        <taxon>Fungi</taxon>
        <taxon>Dikarya</taxon>
        <taxon>Ascomycota</taxon>
        <taxon>Pezizomycotina</taxon>
        <taxon>Eurotiomycetes</taxon>
        <taxon>Eurotiomycetidae</taxon>
        <taxon>Eurotiales</taxon>
        <taxon>Aspergillaceae</taxon>
        <taxon>Aspergillus</taxon>
        <taxon>Aspergillus subgen. Circumdati</taxon>
    </lineage>
</organism>
<dbReference type="PROSITE" id="PS50082">
    <property type="entry name" value="WD_REPEATS_2"/>
    <property type="match status" value="1"/>
</dbReference>